<feature type="domain" description="Reverse transcriptase" evidence="1">
    <location>
        <begin position="1"/>
        <end position="203"/>
    </location>
</feature>
<sequence length="685" mass="79086">MPGRSTAFNIRRLFTNLQLTHAEKGSRIIASLDSAKAFDSVEWPYLWETLKRFGLGPRFIAWVKLLYNAPKACVRVNGITSALFPLTRGTKQGCPLSPILFALAIEPLAILIRESQSIKGLTYQTITEKVSLFADDLLIYLADPDTSLSTLLQTVNQFGNFSGLKINWEKSVLYSLDNPNPPALTVDTPLKWVSSFKYLGITVHSRLDQYIPHNLNPIITSLTNDTENWAKLPLTLWGRVNIFKMIYLPKFLYIFHNAPVYLTAKVFKAINKILIPFLWGNKQPRIAWEKLTASYTDGGLALPNLQLYYMASQIYYLHWCFLPDPYNPNMTLQALTLGSIEGMNNFPYRHVNDFPKVPTTLSVPYRNWIAALKLYKRDPPLVSARLPIWGNSYLPHLRNLQEFILWPTQNFKYLGDLLINSTFPTYEHISLRCQPTKPQFYRYLQLRHAFNAQFATLSPEITSLDIEHILHKPEAPKLVSHIYSILLSTKPRPFETARTRWLTDIPQLTSEVWEEATDNCYNYLISTRDCLVQYKIMHQLYITPYRLHKMGRKPDPSCPRCNASPAGFFHRIWSCPDIARYWYKILKNRADNLDFPHVTSPSICLFGILEDIIPSSYARNRYRTLLFYARKNIAMHWMGARPPSIKTWTQLVNQAIPLIKLTSEARGTQAKFDLIWNPWIEAGLD</sequence>
<accession>A0A803KDS8</accession>
<dbReference type="AlphaFoldDB" id="A0A803KDS8"/>
<reference evidence="2" key="1">
    <citation type="journal article" date="2010" name="Science">
        <title>The genome of the Western clawed frog Xenopus tropicalis.</title>
        <authorList>
            <person name="Hellsten U."/>
            <person name="Harland R.M."/>
            <person name="Gilchrist M.J."/>
            <person name="Hendrix D."/>
            <person name="Jurka J."/>
            <person name="Kapitonov V."/>
            <person name="Ovcharenko I."/>
            <person name="Putnam N.H."/>
            <person name="Shu S."/>
            <person name="Taher L."/>
            <person name="Blitz I.L."/>
            <person name="Blumberg B."/>
            <person name="Dichmann D.S."/>
            <person name="Dubchak I."/>
            <person name="Amaya E."/>
            <person name="Detter J.C."/>
            <person name="Fletcher R."/>
            <person name="Gerhard D.S."/>
            <person name="Goodstein D."/>
            <person name="Graves T."/>
            <person name="Grigoriev I.V."/>
            <person name="Grimwood J."/>
            <person name="Kawashima T."/>
            <person name="Lindquist E."/>
            <person name="Lucas S.M."/>
            <person name="Mead P.E."/>
            <person name="Mitros T."/>
            <person name="Ogino H."/>
            <person name="Ohta Y."/>
            <person name="Poliakov A.V."/>
            <person name="Pollet N."/>
            <person name="Robert J."/>
            <person name="Salamov A."/>
            <person name="Sater A.K."/>
            <person name="Schmutz J."/>
            <person name="Terry A."/>
            <person name="Vize P.D."/>
            <person name="Warren W.C."/>
            <person name="Wells D."/>
            <person name="Wills A."/>
            <person name="Wilson R.K."/>
            <person name="Zimmerman L.B."/>
            <person name="Zorn A.M."/>
            <person name="Grainger R."/>
            <person name="Grammer T."/>
            <person name="Khokha M.K."/>
            <person name="Richardson P.M."/>
            <person name="Rokhsar D.S."/>
        </authorList>
    </citation>
    <scope>NUCLEOTIDE SEQUENCE [LARGE SCALE GENOMIC DNA]</scope>
    <source>
        <strain evidence="2">Nigerian</strain>
    </source>
</reference>
<dbReference type="InterPro" id="IPR043502">
    <property type="entry name" value="DNA/RNA_pol_sf"/>
</dbReference>
<evidence type="ECO:0000313" key="2">
    <source>
        <dbReference type="Ensembl" id="ENSXETP00000118533"/>
    </source>
</evidence>
<protein>
    <recommendedName>
        <fullName evidence="1">Reverse transcriptase domain-containing protein</fullName>
    </recommendedName>
</protein>
<evidence type="ECO:0000259" key="1">
    <source>
        <dbReference type="PROSITE" id="PS50878"/>
    </source>
</evidence>
<dbReference type="InParanoid" id="A0A803KDS8"/>
<dbReference type="GeneTree" id="ENSGT00940000163630"/>
<dbReference type="CDD" id="cd01650">
    <property type="entry name" value="RT_nLTR_like"/>
    <property type="match status" value="1"/>
</dbReference>
<dbReference type="SUPFAM" id="SSF56672">
    <property type="entry name" value="DNA/RNA polymerases"/>
    <property type="match status" value="1"/>
</dbReference>
<dbReference type="Ensembl" id="ENSXETT00000120682">
    <property type="protein sequence ID" value="ENSXETP00000118533"/>
    <property type="gene ID" value="ENSXETG00000046139"/>
</dbReference>
<dbReference type="Pfam" id="PF00078">
    <property type="entry name" value="RVT_1"/>
    <property type="match status" value="1"/>
</dbReference>
<dbReference type="PROSITE" id="PS50878">
    <property type="entry name" value="RT_POL"/>
    <property type="match status" value="1"/>
</dbReference>
<dbReference type="PANTHER" id="PTHR31635:SF196">
    <property type="entry name" value="REVERSE TRANSCRIPTASE DOMAIN-CONTAINING PROTEIN-RELATED"/>
    <property type="match status" value="1"/>
</dbReference>
<proteinExistence type="predicted"/>
<name>A0A803KDS8_XENTR</name>
<organism evidence="2">
    <name type="scientific">Xenopus tropicalis</name>
    <name type="common">Western clawed frog</name>
    <name type="synonym">Silurana tropicalis</name>
    <dbReference type="NCBI Taxonomy" id="8364"/>
    <lineage>
        <taxon>Eukaryota</taxon>
        <taxon>Metazoa</taxon>
        <taxon>Chordata</taxon>
        <taxon>Craniata</taxon>
        <taxon>Vertebrata</taxon>
        <taxon>Euteleostomi</taxon>
        <taxon>Amphibia</taxon>
        <taxon>Batrachia</taxon>
        <taxon>Anura</taxon>
        <taxon>Pipoidea</taxon>
        <taxon>Pipidae</taxon>
        <taxon>Xenopodinae</taxon>
        <taxon>Xenopus</taxon>
        <taxon>Silurana</taxon>
    </lineage>
</organism>
<reference evidence="2" key="2">
    <citation type="submission" date="2021-03" db="UniProtKB">
        <authorList>
            <consortium name="Ensembl"/>
        </authorList>
    </citation>
    <scope>IDENTIFICATION</scope>
</reference>
<dbReference type="InterPro" id="IPR000477">
    <property type="entry name" value="RT_dom"/>
</dbReference>
<dbReference type="PANTHER" id="PTHR31635">
    <property type="entry name" value="REVERSE TRANSCRIPTASE DOMAIN-CONTAINING PROTEIN-RELATED"/>
    <property type="match status" value="1"/>
</dbReference>